<accession>A0A927BYF3</accession>
<dbReference type="Gene3D" id="3.40.50.1240">
    <property type="entry name" value="Phosphoglycerate mutase-like"/>
    <property type="match status" value="1"/>
</dbReference>
<dbReference type="InterPro" id="IPR013078">
    <property type="entry name" value="His_Pase_superF_clade-1"/>
</dbReference>
<protein>
    <submittedName>
        <fullName evidence="1">Histidine phosphatase family protein</fullName>
    </submittedName>
</protein>
<reference evidence="1" key="1">
    <citation type="submission" date="2020-09" db="EMBL/GenBank/DDBJ databases">
        <authorList>
            <person name="Yoon J.-W."/>
        </authorList>
    </citation>
    <scope>NUCLEOTIDE SEQUENCE</scope>
    <source>
        <strain evidence="1">KMU-158</strain>
    </source>
</reference>
<dbReference type="SUPFAM" id="SSF53254">
    <property type="entry name" value="Phosphoglycerate mutase-like"/>
    <property type="match status" value="1"/>
</dbReference>
<keyword evidence="2" id="KW-1185">Reference proteome</keyword>
<proteinExistence type="predicted"/>
<comment type="caution">
    <text evidence="1">The sequence shown here is derived from an EMBL/GenBank/DDBJ whole genome shotgun (WGS) entry which is preliminary data.</text>
</comment>
<gene>
    <name evidence="1" type="ORF">IB286_02505</name>
</gene>
<dbReference type="RefSeq" id="WP_190762099.1">
    <property type="nucleotide sequence ID" value="NZ_JACXLD010000001.1"/>
</dbReference>
<dbReference type="EMBL" id="JACXLD010000001">
    <property type="protein sequence ID" value="MBD2857863.1"/>
    <property type="molecule type" value="Genomic_DNA"/>
</dbReference>
<dbReference type="Pfam" id="PF00300">
    <property type="entry name" value="His_Phos_1"/>
    <property type="match status" value="1"/>
</dbReference>
<name>A0A927BYF3_9GAMM</name>
<evidence type="ECO:0000313" key="2">
    <source>
        <dbReference type="Proteomes" id="UP000610558"/>
    </source>
</evidence>
<sequence>MARIIAALLCHGEFQQLPGIPSAQQPFALNELGRQQALDAAILLRDFASKHQLQLHPELDCSSSLNAWQTAKIIGRELHDSVNEPPTLSAYNRLLDTSMGSAANLSCAQIEDSLQADPRYDAPPENWMDDSNYRLPFAGAESHMESGDRCAEHIVQRITAIDATANADNIKLFVGHNKSLLHAAFLLGVISFDALSKLELHPCKPIFIERDNNGSWRQCGGLWKQLQAAS</sequence>
<evidence type="ECO:0000313" key="1">
    <source>
        <dbReference type="EMBL" id="MBD2857863.1"/>
    </source>
</evidence>
<dbReference type="AlphaFoldDB" id="A0A927BYF3"/>
<dbReference type="InterPro" id="IPR029033">
    <property type="entry name" value="His_PPase_superfam"/>
</dbReference>
<dbReference type="Proteomes" id="UP000610558">
    <property type="component" value="Unassembled WGS sequence"/>
</dbReference>
<organism evidence="1 2">
    <name type="scientific">Spongiibacter pelagi</name>
    <dbReference type="NCBI Taxonomy" id="2760804"/>
    <lineage>
        <taxon>Bacteria</taxon>
        <taxon>Pseudomonadati</taxon>
        <taxon>Pseudomonadota</taxon>
        <taxon>Gammaproteobacteria</taxon>
        <taxon>Cellvibrionales</taxon>
        <taxon>Spongiibacteraceae</taxon>
        <taxon>Spongiibacter</taxon>
    </lineage>
</organism>